<organism evidence="1 2">
    <name type="scientific">Caldibacillus thermoamylovorans</name>
    <dbReference type="NCBI Taxonomy" id="35841"/>
    <lineage>
        <taxon>Bacteria</taxon>
        <taxon>Bacillati</taxon>
        <taxon>Bacillota</taxon>
        <taxon>Bacilli</taxon>
        <taxon>Bacillales</taxon>
        <taxon>Bacillaceae</taxon>
        <taxon>Caldibacillus</taxon>
    </lineage>
</organism>
<protein>
    <submittedName>
        <fullName evidence="1">Uncharacterized protein</fullName>
    </submittedName>
</protein>
<evidence type="ECO:0000313" key="2">
    <source>
        <dbReference type="Proteomes" id="UP000032076"/>
    </source>
</evidence>
<proteinExistence type="predicted"/>
<sequence length="74" mass="8809">MITCFIVCETAKYIRKIKGNCYQFNSFFNNIFKEIPWQNTININFRKECFNCRFARYATALIHLLFRVGIAIST</sequence>
<dbReference type="Proteomes" id="UP000032076">
    <property type="component" value="Unassembled WGS sequence"/>
</dbReference>
<comment type="caution">
    <text evidence="1">The sequence shown here is derived from an EMBL/GenBank/DDBJ whole genome shotgun (WGS) entry which is preliminary data.</text>
</comment>
<gene>
    <name evidence="1" type="ORF">B4167_1770</name>
</gene>
<accession>A0ABD4AA96</accession>
<dbReference type="EMBL" id="JXLU01000020">
    <property type="protein sequence ID" value="KIO73823.1"/>
    <property type="molecule type" value="Genomic_DNA"/>
</dbReference>
<name>A0ABD4AA96_9BACI</name>
<dbReference type="AlphaFoldDB" id="A0ABD4AA96"/>
<evidence type="ECO:0000313" key="1">
    <source>
        <dbReference type="EMBL" id="KIO73823.1"/>
    </source>
</evidence>
<reference evidence="1 2" key="1">
    <citation type="submission" date="2015-01" db="EMBL/GenBank/DDBJ databases">
        <title>Draft Genome Sequences of Four Bacillus thermoamylovorans Strains, Isolated From Food Products.</title>
        <authorList>
            <person name="Krawcyk A.O."/>
            <person name="Berendsen E.M."/>
            <person name="Eijlander R.T."/>
            <person name="de Jong A."/>
            <person name="Wells-Bennik M."/>
            <person name="Kuipers O.P."/>
        </authorList>
    </citation>
    <scope>NUCLEOTIDE SEQUENCE [LARGE SCALE GENOMIC DNA]</scope>
    <source>
        <strain evidence="1 2">B4167</strain>
    </source>
</reference>